<gene>
    <name evidence="2" type="ORF">LCGC14_0441930</name>
</gene>
<accession>A0A0F9SR41</accession>
<sequence>MIAEYSSNRVGSMLGFVRSAREKEWSTGEILNKRNILIDELHHKHKEDGDKQPRENEKNKYED</sequence>
<organism evidence="2">
    <name type="scientific">marine sediment metagenome</name>
    <dbReference type="NCBI Taxonomy" id="412755"/>
    <lineage>
        <taxon>unclassified sequences</taxon>
        <taxon>metagenomes</taxon>
        <taxon>ecological metagenomes</taxon>
    </lineage>
</organism>
<dbReference type="AlphaFoldDB" id="A0A0F9SR41"/>
<reference evidence="2" key="1">
    <citation type="journal article" date="2015" name="Nature">
        <title>Complex archaea that bridge the gap between prokaryotes and eukaryotes.</title>
        <authorList>
            <person name="Spang A."/>
            <person name="Saw J.H."/>
            <person name="Jorgensen S.L."/>
            <person name="Zaremba-Niedzwiedzka K."/>
            <person name="Martijn J."/>
            <person name="Lind A.E."/>
            <person name="van Eijk R."/>
            <person name="Schleper C."/>
            <person name="Guy L."/>
            <person name="Ettema T.J."/>
        </authorList>
    </citation>
    <scope>NUCLEOTIDE SEQUENCE</scope>
</reference>
<protein>
    <submittedName>
        <fullName evidence="2">Uncharacterized protein</fullName>
    </submittedName>
</protein>
<comment type="caution">
    <text evidence="2">The sequence shown here is derived from an EMBL/GenBank/DDBJ whole genome shotgun (WGS) entry which is preliminary data.</text>
</comment>
<name>A0A0F9SR41_9ZZZZ</name>
<evidence type="ECO:0000313" key="2">
    <source>
        <dbReference type="EMBL" id="KKN69334.1"/>
    </source>
</evidence>
<proteinExistence type="predicted"/>
<evidence type="ECO:0000256" key="1">
    <source>
        <dbReference type="SAM" id="MobiDB-lite"/>
    </source>
</evidence>
<feature type="region of interest" description="Disordered" evidence="1">
    <location>
        <begin position="42"/>
        <end position="63"/>
    </location>
</feature>
<dbReference type="EMBL" id="LAZR01000428">
    <property type="protein sequence ID" value="KKN69334.1"/>
    <property type="molecule type" value="Genomic_DNA"/>
</dbReference>